<dbReference type="PROSITE" id="PS01359">
    <property type="entry name" value="ZF_PHD_1"/>
    <property type="match status" value="2"/>
</dbReference>
<accession>A0A7L3L2K1</accession>
<dbReference type="InterPro" id="IPR051188">
    <property type="entry name" value="PHD-type_Zinc_Finger"/>
</dbReference>
<keyword evidence="3" id="KW-0862">Zinc</keyword>
<dbReference type="PANTHER" id="PTHR12420">
    <property type="entry name" value="PHD FINGER PROTEIN"/>
    <property type="match status" value="1"/>
</dbReference>
<evidence type="ECO:0000259" key="6">
    <source>
        <dbReference type="PROSITE" id="PS51805"/>
    </source>
</evidence>
<organism evidence="7 8">
    <name type="scientific">Turnix velox</name>
    <name type="common">Little buttonquail</name>
    <dbReference type="NCBI Taxonomy" id="2529409"/>
    <lineage>
        <taxon>Eukaryota</taxon>
        <taxon>Metazoa</taxon>
        <taxon>Chordata</taxon>
        <taxon>Craniata</taxon>
        <taxon>Vertebrata</taxon>
        <taxon>Euteleostomi</taxon>
        <taxon>Archelosauria</taxon>
        <taxon>Archosauria</taxon>
        <taxon>Dinosauria</taxon>
        <taxon>Saurischia</taxon>
        <taxon>Theropoda</taxon>
        <taxon>Coelurosauria</taxon>
        <taxon>Aves</taxon>
        <taxon>Neognathae</taxon>
        <taxon>Neoaves</taxon>
        <taxon>Charadriiformes</taxon>
        <taxon>Turnicidae</taxon>
        <taxon>Turnix</taxon>
    </lineage>
</organism>
<dbReference type="PROSITE" id="PS51805">
    <property type="entry name" value="EPHD"/>
    <property type="match status" value="1"/>
</dbReference>
<dbReference type="InterPro" id="IPR001965">
    <property type="entry name" value="Znf_PHD"/>
</dbReference>
<dbReference type="Proteomes" id="UP000582182">
    <property type="component" value="Unassembled WGS sequence"/>
</dbReference>
<evidence type="ECO:0000256" key="1">
    <source>
        <dbReference type="ARBA" id="ARBA00022723"/>
    </source>
</evidence>
<dbReference type="Pfam" id="PF13771">
    <property type="entry name" value="zf-HC5HC2H"/>
    <property type="match status" value="1"/>
</dbReference>
<dbReference type="GO" id="GO:0005634">
    <property type="term" value="C:nucleus"/>
    <property type="evidence" value="ECO:0007669"/>
    <property type="project" value="TreeGrafter"/>
</dbReference>
<dbReference type="InterPro" id="IPR034732">
    <property type="entry name" value="EPHD"/>
</dbReference>
<dbReference type="PROSITE" id="PS50089">
    <property type="entry name" value="ZF_RING_2"/>
    <property type="match status" value="1"/>
</dbReference>
<feature type="domain" description="PHD-type" evidence="6">
    <location>
        <begin position="1"/>
        <end position="50"/>
    </location>
</feature>
<evidence type="ECO:0000259" key="5">
    <source>
        <dbReference type="PROSITE" id="PS50089"/>
    </source>
</evidence>
<feature type="non-terminal residue" evidence="7">
    <location>
        <position position="1"/>
    </location>
</feature>
<feature type="domain" description="RING-type" evidence="5">
    <location>
        <begin position="65"/>
        <end position="114"/>
    </location>
</feature>
<feature type="non-terminal residue" evidence="7">
    <location>
        <position position="133"/>
    </location>
</feature>
<dbReference type="InterPro" id="IPR013083">
    <property type="entry name" value="Znf_RING/FYVE/PHD"/>
</dbReference>
<dbReference type="Gene3D" id="3.30.40.10">
    <property type="entry name" value="Zinc/RING finger domain, C3HC4 (zinc finger)"/>
    <property type="match status" value="2"/>
</dbReference>
<dbReference type="OrthoDB" id="512616at2759"/>
<evidence type="ECO:0000313" key="8">
    <source>
        <dbReference type="Proteomes" id="UP000582182"/>
    </source>
</evidence>
<keyword evidence="7" id="KW-0436">Ligase</keyword>
<dbReference type="InterPro" id="IPR019786">
    <property type="entry name" value="Zinc_finger_PHD-type_CS"/>
</dbReference>
<keyword evidence="1" id="KW-0479">Metal-binding</keyword>
<reference evidence="7 8" key="1">
    <citation type="submission" date="2019-09" db="EMBL/GenBank/DDBJ databases">
        <title>Bird 10,000 Genomes (B10K) Project - Family phase.</title>
        <authorList>
            <person name="Zhang G."/>
        </authorList>
    </citation>
    <scope>NUCLEOTIDE SEQUENCE [LARGE SCALE GENOMIC DNA]</scope>
    <source>
        <strain evidence="7">B10K-DU-029-46</strain>
    </source>
</reference>
<dbReference type="AlphaFoldDB" id="A0A7L3L2K1"/>
<sequence length="133" mass="15747">QKCCICRLPGASVTCQGHRCHRTFHFPCGIERGCISQFFWDFKSFCWKHRPVQRVKVAIKDQLPCVICLEMLVPKPSYDILVCLICTNAWFHRHCIQRYALFSALYHFYCPLCRDVDLFRAEMFRLGIKIPDR</sequence>
<dbReference type="SMART" id="SM00249">
    <property type="entry name" value="PHD"/>
    <property type="match status" value="2"/>
</dbReference>
<dbReference type="EMBL" id="VZTY01003133">
    <property type="protein sequence ID" value="NXU48164.1"/>
    <property type="molecule type" value="Genomic_DNA"/>
</dbReference>
<protein>
    <submittedName>
        <fullName evidence="7">G2E3 ligase</fullName>
    </submittedName>
</protein>
<evidence type="ECO:0000256" key="2">
    <source>
        <dbReference type="ARBA" id="ARBA00022771"/>
    </source>
</evidence>
<evidence type="ECO:0000256" key="4">
    <source>
        <dbReference type="PROSITE-ProRule" id="PRU00175"/>
    </source>
</evidence>
<dbReference type="GO" id="GO:0008270">
    <property type="term" value="F:zinc ion binding"/>
    <property type="evidence" value="ECO:0007669"/>
    <property type="project" value="UniProtKB-KW"/>
</dbReference>
<dbReference type="SUPFAM" id="SSF57850">
    <property type="entry name" value="RING/U-box"/>
    <property type="match status" value="1"/>
</dbReference>
<gene>
    <name evidence="7" type="primary">G2e3_1</name>
    <name evidence="7" type="ORF">TURVEL_R07967</name>
</gene>
<evidence type="ECO:0000313" key="7">
    <source>
        <dbReference type="EMBL" id="NXU48164.1"/>
    </source>
</evidence>
<name>A0A7L3L2K1_9CHAR</name>
<dbReference type="PANTHER" id="PTHR12420:SF47">
    <property type="entry name" value="PHD FINGER PROTEIN 7"/>
    <property type="match status" value="1"/>
</dbReference>
<dbReference type="InterPro" id="IPR001841">
    <property type="entry name" value="Znf_RING"/>
</dbReference>
<comment type="caution">
    <text evidence="7">The sequence shown here is derived from an EMBL/GenBank/DDBJ whole genome shotgun (WGS) entry which is preliminary data.</text>
</comment>
<proteinExistence type="predicted"/>
<keyword evidence="8" id="KW-1185">Reference proteome</keyword>
<keyword evidence="2 4" id="KW-0863">Zinc-finger</keyword>
<dbReference type="GO" id="GO:0016874">
    <property type="term" value="F:ligase activity"/>
    <property type="evidence" value="ECO:0007669"/>
    <property type="project" value="UniProtKB-KW"/>
</dbReference>
<evidence type="ECO:0000256" key="3">
    <source>
        <dbReference type="ARBA" id="ARBA00022833"/>
    </source>
</evidence>